<dbReference type="PANTHER" id="PTHR33515:SF1">
    <property type="entry name" value="RIBOSOME-BINDING FACTOR A, CHLOROPLASTIC-RELATED"/>
    <property type="match status" value="1"/>
</dbReference>
<dbReference type="SUPFAM" id="SSF89919">
    <property type="entry name" value="Ribosome-binding factor A, RbfA"/>
    <property type="match status" value="1"/>
</dbReference>
<dbReference type="GO" id="GO:0043024">
    <property type="term" value="F:ribosomal small subunit binding"/>
    <property type="evidence" value="ECO:0007669"/>
    <property type="project" value="TreeGrafter"/>
</dbReference>
<dbReference type="InterPro" id="IPR015946">
    <property type="entry name" value="KH_dom-like_a/b"/>
</dbReference>
<dbReference type="InterPro" id="IPR000238">
    <property type="entry name" value="RbfA"/>
</dbReference>
<name>A0A7X8SHY2_9BACT</name>
<dbReference type="InterPro" id="IPR023799">
    <property type="entry name" value="RbfA_dom_sf"/>
</dbReference>
<evidence type="ECO:0000256" key="1">
    <source>
        <dbReference type="ARBA" id="ARBA00022517"/>
    </source>
</evidence>
<dbReference type="Gene3D" id="3.30.300.20">
    <property type="match status" value="1"/>
</dbReference>
<comment type="function">
    <text evidence="2">One of several proteins that assist in the late maturation steps of the functional core of the 30S ribosomal subunit. Associates with free 30S ribosomal subunits (but not with 30S subunits that are part of 70S ribosomes or polysomes). Required for efficient processing of 16S rRNA. May interact with the 5'-terminal helix region of 16S rRNA.</text>
</comment>
<dbReference type="EMBL" id="JABAIL010000002">
    <property type="protein sequence ID" value="NLR90550.1"/>
    <property type="molecule type" value="Genomic_DNA"/>
</dbReference>
<evidence type="ECO:0000313" key="4">
    <source>
        <dbReference type="Proteomes" id="UP000585050"/>
    </source>
</evidence>
<comment type="similarity">
    <text evidence="2">Belongs to the RbfA family.</text>
</comment>
<dbReference type="Proteomes" id="UP000585050">
    <property type="component" value="Unassembled WGS sequence"/>
</dbReference>
<keyword evidence="1 2" id="KW-0690">Ribosome biogenesis</keyword>
<dbReference type="PANTHER" id="PTHR33515">
    <property type="entry name" value="RIBOSOME-BINDING FACTOR A, CHLOROPLASTIC-RELATED"/>
    <property type="match status" value="1"/>
</dbReference>
<dbReference type="AlphaFoldDB" id="A0A7X8SHY2"/>
<proteinExistence type="inferred from homology"/>
<dbReference type="GO" id="GO:0030490">
    <property type="term" value="P:maturation of SSU-rRNA"/>
    <property type="evidence" value="ECO:0007669"/>
    <property type="project" value="UniProtKB-UniRule"/>
</dbReference>
<gene>
    <name evidence="2 3" type="primary">rbfA</name>
    <name evidence="3" type="ORF">HGP29_05000</name>
</gene>
<evidence type="ECO:0000313" key="3">
    <source>
        <dbReference type="EMBL" id="NLR90550.1"/>
    </source>
</evidence>
<comment type="subcellular location">
    <subcellularLocation>
        <location evidence="2">Cytoplasm</location>
    </subcellularLocation>
</comment>
<dbReference type="GO" id="GO:0005829">
    <property type="term" value="C:cytosol"/>
    <property type="evidence" value="ECO:0007669"/>
    <property type="project" value="TreeGrafter"/>
</dbReference>
<dbReference type="RefSeq" id="WP_168881276.1">
    <property type="nucleotide sequence ID" value="NZ_JABAIL010000002.1"/>
</dbReference>
<keyword evidence="4" id="KW-1185">Reference proteome</keyword>
<keyword evidence="2" id="KW-0963">Cytoplasm</keyword>
<comment type="subunit">
    <text evidence="2">Monomer. Binds 30S ribosomal subunits, but not 50S ribosomal subunits or 70S ribosomes.</text>
</comment>
<dbReference type="HAMAP" id="MF_00003">
    <property type="entry name" value="RbfA"/>
    <property type="match status" value="1"/>
</dbReference>
<reference evidence="3 4" key="1">
    <citation type="submission" date="2020-04" db="EMBL/GenBank/DDBJ databases">
        <title>Flammeovirga sp. SR4, a novel species isolated from seawater.</title>
        <authorList>
            <person name="Wang X."/>
        </authorList>
    </citation>
    <scope>NUCLEOTIDE SEQUENCE [LARGE SCALE GENOMIC DNA]</scope>
    <source>
        <strain evidence="3 4">SR4</strain>
    </source>
</reference>
<evidence type="ECO:0000256" key="2">
    <source>
        <dbReference type="HAMAP-Rule" id="MF_00003"/>
    </source>
</evidence>
<accession>A0A7X8SHY2</accession>
<organism evidence="3 4">
    <name type="scientific">Flammeovirga agarivorans</name>
    <dbReference type="NCBI Taxonomy" id="2726742"/>
    <lineage>
        <taxon>Bacteria</taxon>
        <taxon>Pseudomonadati</taxon>
        <taxon>Bacteroidota</taxon>
        <taxon>Cytophagia</taxon>
        <taxon>Cytophagales</taxon>
        <taxon>Flammeovirgaceae</taxon>
        <taxon>Flammeovirga</taxon>
    </lineage>
</organism>
<protein>
    <recommendedName>
        <fullName evidence="2">Ribosome-binding factor A</fullName>
    </recommendedName>
</protein>
<dbReference type="NCBIfam" id="TIGR00082">
    <property type="entry name" value="rbfA"/>
    <property type="match status" value="1"/>
</dbReference>
<dbReference type="Pfam" id="PF02033">
    <property type="entry name" value="RBFA"/>
    <property type="match status" value="1"/>
</dbReference>
<sequence length="131" mass="15400">MDSKRQHKFSRLIQKDLGEIFQQNSVAMFGGTFITVTHVEISPDLGLAKVYLSFLLEKNPEEKVKEIDVQNKTIRKILAQRIRHQARIIPELRFYYDNTAEEAEKIEDLFKDLDIPEDKKGEDEDDDIYTR</sequence>
<comment type="caution">
    <text evidence="3">The sequence shown here is derived from an EMBL/GenBank/DDBJ whole genome shotgun (WGS) entry which is preliminary data.</text>
</comment>